<keyword evidence="2 6" id="KW-0813">Transport</keyword>
<evidence type="ECO:0000256" key="5">
    <source>
        <dbReference type="ARBA" id="ARBA00023136"/>
    </source>
</evidence>
<dbReference type="Gene3D" id="1.10.3720.10">
    <property type="entry name" value="MetI-like"/>
    <property type="match status" value="1"/>
</dbReference>
<dbReference type="CDD" id="cd06261">
    <property type="entry name" value="TM_PBP2"/>
    <property type="match status" value="1"/>
</dbReference>
<keyword evidence="5 6" id="KW-0472">Membrane</keyword>
<feature type="transmembrane region" description="Helical" evidence="6">
    <location>
        <begin position="91"/>
        <end position="110"/>
    </location>
</feature>
<organism evidence="9 10">
    <name type="scientific">Actinopolymorpha pittospori</name>
    <dbReference type="NCBI Taxonomy" id="648752"/>
    <lineage>
        <taxon>Bacteria</taxon>
        <taxon>Bacillati</taxon>
        <taxon>Actinomycetota</taxon>
        <taxon>Actinomycetes</taxon>
        <taxon>Propionibacteriales</taxon>
        <taxon>Actinopolymorphaceae</taxon>
        <taxon>Actinopolymorpha</taxon>
    </lineage>
</organism>
<feature type="region of interest" description="Disordered" evidence="7">
    <location>
        <begin position="226"/>
        <end position="250"/>
    </location>
</feature>
<feature type="transmembrane region" description="Helical" evidence="6">
    <location>
        <begin position="58"/>
        <end position="84"/>
    </location>
</feature>
<dbReference type="PANTHER" id="PTHR30177">
    <property type="entry name" value="GLYCINE BETAINE/L-PROLINE TRANSPORT SYSTEM PERMEASE PROTEIN PROW"/>
    <property type="match status" value="1"/>
</dbReference>
<comment type="subcellular location">
    <subcellularLocation>
        <location evidence="6">Cell membrane</location>
        <topology evidence="6">Multi-pass membrane protein</topology>
    </subcellularLocation>
    <subcellularLocation>
        <location evidence="1">Membrane</location>
        <topology evidence="1">Multi-pass membrane protein</topology>
    </subcellularLocation>
</comment>
<keyword evidence="3 6" id="KW-0812">Transmembrane</keyword>
<evidence type="ECO:0000313" key="9">
    <source>
        <dbReference type="EMBL" id="MBE1605316.1"/>
    </source>
</evidence>
<evidence type="ECO:0000256" key="2">
    <source>
        <dbReference type="ARBA" id="ARBA00022448"/>
    </source>
</evidence>
<feature type="transmembrane region" description="Helical" evidence="6">
    <location>
        <begin position="194"/>
        <end position="214"/>
    </location>
</feature>
<dbReference type="RefSeq" id="WP_192749674.1">
    <property type="nucleotide sequence ID" value="NZ_BAABJL010000093.1"/>
</dbReference>
<evidence type="ECO:0000259" key="8">
    <source>
        <dbReference type="PROSITE" id="PS50928"/>
    </source>
</evidence>
<accession>A0A927MR22</accession>
<feature type="domain" description="ABC transmembrane type-1" evidence="8">
    <location>
        <begin position="25"/>
        <end position="211"/>
    </location>
</feature>
<evidence type="ECO:0000256" key="6">
    <source>
        <dbReference type="RuleBase" id="RU363032"/>
    </source>
</evidence>
<dbReference type="GO" id="GO:0055085">
    <property type="term" value="P:transmembrane transport"/>
    <property type="evidence" value="ECO:0007669"/>
    <property type="project" value="InterPro"/>
</dbReference>
<feature type="transmembrane region" description="Helical" evidence="6">
    <location>
        <begin position="158"/>
        <end position="182"/>
    </location>
</feature>
<keyword evidence="4 6" id="KW-1133">Transmembrane helix</keyword>
<name>A0A927MR22_9ACTN</name>
<keyword evidence="10" id="KW-1185">Reference proteome</keyword>
<dbReference type="InterPro" id="IPR051204">
    <property type="entry name" value="ABC_transp_perm/SBD"/>
</dbReference>
<evidence type="ECO:0000256" key="1">
    <source>
        <dbReference type="ARBA" id="ARBA00004141"/>
    </source>
</evidence>
<comment type="similarity">
    <text evidence="6">Belongs to the binding-protein-dependent transport system permease family.</text>
</comment>
<dbReference type="GO" id="GO:0031460">
    <property type="term" value="P:glycine betaine transport"/>
    <property type="evidence" value="ECO:0007669"/>
    <property type="project" value="TreeGrafter"/>
</dbReference>
<comment type="caution">
    <text evidence="9">The sequence shown here is derived from an EMBL/GenBank/DDBJ whole genome shotgun (WGS) entry which is preliminary data.</text>
</comment>
<evidence type="ECO:0000256" key="3">
    <source>
        <dbReference type="ARBA" id="ARBA00022692"/>
    </source>
</evidence>
<dbReference type="Pfam" id="PF00528">
    <property type="entry name" value="BPD_transp_1"/>
    <property type="match status" value="1"/>
</dbReference>
<dbReference type="PANTHER" id="PTHR30177:SF33">
    <property type="entry name" value="POSSIBLE OSMOPROTECTANT (GLYCINE BETAINE_CARNITINE_CHOLINE_L-PROLINE) TRANSPORT INTEGRAL MEMBRANE PROTEIN ABC TRANSPORTER PROZ"/>
    <property type="match status" value="1"/>
</dbReference>
<dbReference type="Proteomes" id="UP000638648">
    <property type="component" value="Unassembled WGS sequence"/>
</dbReference>
<dbReference type="InterPro" id="IPR000515">
    <property type="entry name" value="MetI-like"/>
</dbReference>
<dbReference type="EMBL" id="JADBEM010000001">
    <property type="protein sequence ID" value="MBE1605316.1"/>
    <property type="molecule type" value="Genomic_DNA"/>
</dbReference>
<evidence type="ECO:0000256" key="7">
    <source>
        <dbReference type="SAM" id="MobiDB-lite"/>
    </source>
</evidence>
<dbReference type="PROSITE" id="PS50928">
    <property type="entry name" value="ABC_TM1"/>
    <property type="match status" value="1"/>
</dbReference>
<reference evidence="9" key="1">
    <citation type="submission" date="2020-10" db="EMBL/GenBank/DDBJ databases">
        <title>Sequencing the genomes of 1000 actinobacteria strains.</title>
        <authorList>
            <person name="Klenk H.-P."/>
        </authorList>
    </citation>
    <scope>NUCLEOTIDE SEQUENCE</scope>
    <source>
        <strain evidence="9">DSM 45354</strain>
    </source>
</reference>
<protein>
    <submittedName>
        <fullName evidence="9">Osmoprotectant transport system permease protein</fullName>
    </submittedName>
</protein>
<dbReference type="SUPFAM" id="SSF161098">
    <property type="entry name" value="MetI-like"/>
    <property type="match status" value="1"/>
</dbReference>
<dbReference type="InterPro" id="IPR035906">
    <property type="entry name" value="MetI-like_sf"/>
</dbReference>
<gene>
    <name evidence="9" type="ORF">HEB94_002164</name>
</gene>
<dbReference type="GO" id="GO:0005886">
    <property type="term" value="C:plasma membrane"/>
    <property type="evidence" value="ECO:0007669"/>
    <property type="project" value="UniProtKB-SubCell"/>
</dbReference>
<sequence>MIEGIFRWFADPDNWSGSAGIPMRVLEHLEYSVVALLIAALIGIPLGLFIGHTGKGTFFAAGLANALRSLPSLGLLVLMALILGSRISSDLVYVIPSIVVLVVLAVPPILASTYAGVQGVDPAARDAAYGMGMTGWDVLRRVEAPCALPLILSGVRSAMLQIIATATIAAITSLGGLGRYIVDGQAVRDYSQMVAGSILVALLAIVVEAVLAGVQRLVVPAGLTGRDRQRRTPDTERAATARDQELVSAR</sequence>
<evidence type="ECO:0000256" key="4">
    <source>
        <dbReference type="ARBA" id="ARBA00022989"/>
    </source>
</evidence>
<proteinExistence type="inferred from homology"/>
<feature type="transmembrane region" description="Helical" evidence="6">
    <location>
        <begin position="31"/>
        <end position="52"/>
    </location>
</feature>
<dbReference type="AlphaFoldDB" id="A0A927MR22"/>
<evidence type="ECO:0000313" key="10">
    <source>
        <dbReference type="Proteomes" id="UP000638648"/>
    </source>
</evidence>